<sequence length="129" mass="15024">MVPGSSPGGTTIYPKATPRIRVAFFVMSHCYILYSKLKDKFYIGFTQGNLMDRIAKHNKGTYGRNTYTVLTTDWELFFSLKCECTDQAIAVERHIKRMKSKTYIRNLRKYPEMCGRILDLYRNKCDKGT</sequence>
<dbReference type="Gene3D" id="3.40.1440.10">
    <property type="entry name" value="GIY-YIG endonuclease"/>
    <property type="match status" value="1"/>
</dbReference>
<proteinExistence type="predicted"/>
<evidence type="ECO:0000313" key="2">
    <source>
        <dbReference type="EMBL" id="QAA82269.1"/>
    </source>
</evidence>
<evidence type="ECO:0000313" key="3">
    <source>
        <dbReference type="Proteomes" id="UP000285517"/>
    </source>
</evidence>
<name>A0A410G4U6_9FLAO</name>
<dbReference type="InterPro" id="IPR035901">
    <property type="entry name" value="GIY-YIG_endonuc_sf"/>
</dbReference>
<organism evidence="2 3">
    <name type="scientific">Aequorivita ciconiae</name>
    <dbReference type="NCBI Taxonomy" id="2494375"/>
    <lineage>
        <taxon>Bacteria</taxon>
        <taxon>Pseudomonadati</taxon>
        <taxon>Bacteroidota</taxon>
        <taxon>Flavobacteriia</taxon>
        <taxon>Flavobacteriales</taxon>
        <taxon>Flavobacteriaceae</taxon>
        <taxon>Aequorivita</taxon>
    </lineage>
</organism>
<evidence type="ECO:0000259" key="1">
    <source>
        <dbReference type="PROSITE" id="PS50164"/>
    </source>
</evidence>
<protein>
    <submittedName>
        <fullName evidence="2">GIY-YIG nuclease family protein</fullName>
    </submittedName>
</protein>
<dbReference type="Pfam" id="PF01541">
    <property type="entry name" value="GIY-YIG"/>
    <property type="match status" value="1"/>
</dbReference>
<keyword evidence="3" id="KW-1185">Reference proteome</keyword>
<gene>
    <name evidence="2" type="ORF">EI546_11295</name>
</gene>
<dbReference type="AlphaFoldDB" id="A0A410G4U6"/>
<dbReference type="InterPro" id="IPR000305">
    <property type="entry name" value="GIY-YIG_endonuc"/>
</dbReference>
<dbReference type="Proteomes" id="UP000285517">
    <property type="component" value="Chromosome"/>
</dbReference>
<dbReference type="SUPFAM" id="SSF82771">
    <property type="entry name" value="GIY-YIG endonuclease"/>
    <property type="match status" value="1"/>
</dbReference>
<dbReference type="OrthoDB" id="1495241at2"/>
<feature type="domain" description="GIY-YIG" evidence="1">
    <location>
        <begin position="26"/>
        <end position="105"/>
    </location>
</feature>
<dbReference type="EMBL" id="CP034951">
    <property type="protein sequence ID" value="QAA82269.1"/>
    <property type="molecule type" value="Genomic_DNA"/>
</dbReference>
<dbReference type="PROSITE" id="PS50164">
    <property type="entry name" value="GIY_YIG"/>
    <property type="match status" value="1"/>
</dbReference>
<dbReference type="KEGG" id="aev:EI546_11295"/>
<reference evidence="2 3" key="1">
    <citation type="submission" date="2019-01" db="EMBL/GenBank/DDBJ databases">
        <title>Complete genome sequencing of Aequorivita sp. H23M31.</title>
        <authorList>
            <person name="Bae J.-W."/>
        </authorList>
    </citation>
    <scope>NUCLEOTIDE SEQUENCE [LARGE SCALE GENOMIC DNA]</scope>
    <source>
        <strain evidence="2 3">H23M31</strain>
    </source>
</reference>
<accession>A0A410G4U6</accession>